<dbReference type="PANTHER" id="PTHR47254">
    <property type="entry name" value="CELL WALL MANNOPROTEIN CIS3-RELATED"/>
    <property type="match status" value="1"/>
</dbReference>
<evidence type="ECO:0000256" key="2">
    <source>
        <dbReference type="ARBA" id="ARBA00022512"/>
    </source>
</evidence>
<evidence type="ECO:0000256" key="5">
    <source>
        <dbReference type="ARBA" id="ARBA00038219"/>
    </source>
</evidence>
<comment type="caution">
    <text evidence="8">The sequence shown here is derived from an EMBL/GenBank/DDBJ whole genome shotgun (WGS) entry which is preliminary data.</text>
</comment>
<proteinExistence type="inferred from homology"/>
<dbReference type="GO" id="GO:0009277">
    <property type="term" value="C:fungal-type cell wall"/>
    <property type="evidence" value="ECO:0007669"/>
    <property type="project" value="TreeGrafter"/>
</dbReference>
<evidence type="ECO:0000313" key="9">
    <source>
        <dbReference type="Proteomes" id="UP001204833"/>
    </source>
</evidence>
<keyword evidence="4 6" id="KW-0732">Signal</keyword>
<dbReference type="AlphaFoldDB" id="A0AAD5B9U5"/>
<evidence type="ECO:0000256" key="4">
    <source>
        <dbReference type="ARBA" id="ARBA00022729"/>
    </source>
</evidence>
<reference evidence="8 9" key="1">
    <citation type="journal article" date="2022" name="DNA Res.">
        <title>Genome analysis of five recently described species of the CUG-Ser clade uncovers Candida theae as a new hybrid lineage with pathogenic potential in the Candida parapsilosis species complex.</title>
        <authorList>
            <person name="Mixao V."/>
            <person name="Del Olmo V."/>
            <person name="Hegedusova E."/>
            <person name="Saus E."/>
            <person name="Pryszcz L."/>
            <person name="Cillingova A."/>
            <person name="Nosek J."/>
            <person name="Gabaldon T."/>
        </authorList>
    </citation>
    <scope>NUCLEOTIDE SEQUENCE [LARGE SCALE GENOMIC DNA]</scope>
    <source>
        <strain evidence="8 9">CBS 12239</strain>
    </source>
</reference>
<dbReference type="EMBL" id="JAIHNG010000176">
    <property type="protein sequence ID" value="KAI5948945.1"/>
    <property type="molecule type" value="Genomic_DNA"/>
</dbReference>
<accession>A0AAD5B9U5</accession>
<keyword evidence="9" id="KW-1185">Reference proteome</keyword>
<comment type="similarity">
    <text evidence="5">Belongs to the PIR protein family.</text>
</comment>
<gene>
    <name evidence="8" type="ORF">KGF57_005138</name>
</gene>
<keyword evidence="2" id="KW-0134">Cell wall</keyword>
<sequence length="268" mass="29565">MQYSTIVSVALALVSAAQAGYVRPRPITEPDCEPTTTPCEPTTAPCAPTTTACCQDSDVTTFSGEFALGVKELCNDDDAIYLVFELPDGQLEHNGVTVDCGCHTTTSTTPCAPTTTPCVEPEPISDCDDKKKRWYKPKPKPTPKPTPSPYGLSSLCHPYCSITETSDCTTDFFTLCDSILKDGKYRTGEIVANHQFQFDSPVQPDALYNKGWSIEYKDDYYLLALNGCTSFWECPVDDCGLWKLYDASIDSKCKEIEIVIIFKDEECD</sequence>
<protein>
    <recommendedName>
        <fullName evidence="7">Cell wall mannoprotein PIR1-like C-terminal domain-containing protein</fullName>
    </recommendedName>
</protein>
<evidence type="ECO:0000256" key="6">
    <source>
        <dbReference type="SAM" id="SignalP"/>
    </source>
</evidence>
<evidence type="ECO:0000313" key="8">
    <source>
        <dbReference type="EMBL" id="KAI5948945.1"/>
    </source>
</evidence>
<name>A0AAD5B9U5_9ASCO</name>
<keyword evidence="3" id="KW-0964">Secreted</keyword>
<evidence type="ECO:0000259" key="7">
    <source>
        <dbReference type="Pfam" id="PF22799"/>
    </source>
</evidence>
<dbReference type="GO" id="GO:0005199">
    <property type="term" value="F:structural constituent of cell wall"/>
    <property type="evidence" value="ECO:0007669"/>
    <property type="project" value="TreeGrafter"/>
</dbReference>
<dbReference type="PANTHER" id="PTHR47254:SF1">
    <property type="entry name" value="CELL WALL MANNOPROTEIN CIS3-RELATED"/>
    <property type="match status" value="1"/>
</dbReference>
<dbReference type="Pfam" id="PF22799">
    <property type="entry name" value="PIR1-like_C"/>
    <property type="match status" value="1"/>
</dbReference>
<dbReference type="InterPro" id="IPR051153">
    <property type="entry name" value="Yeast_CWMannoprotein_PIR"/>
</dbReference>
<feature type="chain" id="PRO_5042133067" description="Cell wall mannoprotein PIR1-like C-terminal domain-containing protein" evidence="6">
    <location>
        <begin position="20"/>
        <end position="268"/>
    </location>
</feature>
<dbReference type="GeneID" id="76153182"/>
<dbReference type="Proteomes" id="UP001204833">
    <property type="component" value="Unassembled WGS sequence"/>
</dbReference>
<dbReference type="RefSeq" id="XP_051606455.1">
    <property type="nucleotide sequence ID" value="XM_051754723.1"/>
</dbReference>
<feature type="signal peptide" evidence="6">
    <location>
        <begin position="1"/>
        <end position="19"/>
    </location>
</feature>
<organism evidence="8 9">
    <name type="scientific">Candida theae</name>
    <dbReference type="NCBI Taxonomy" id="1198502"/>
    <lineage>
        <taxon>Eukaryota</taxon>
        <taxon>Fungi</taxon>
        <taxon>Dikarya</taxon>
        <taxon>Ascomycota</taxon>
        <taxon>Saccharomycotina</taxon>
        <taxon>Pichiomycetes</taxon>
        <taxon>Debaryomycetaceae</taxon>
        <taxon>Candida/Lodderomyces clade</taxon>
        <taxon>Candida</taxon>
    </lineage>
</organism>
<feature type="domain" description="Cell wall mannoprotein PIR1-like C-terminal" evidence="7">
    <location>
        <begin position="179"/>
        <end position="256"/>
    </location>
</feature>
<evidence type="ECO:0000256" key="3">
    <source>
        <dbReference type="ARBA" id="ARBA00022525"/>
    </source>
</evidence>
<evidence type="ECO:0000256" key="1">
    <source>
        <dbReference type="ARBA" id="ARBA00004191"/>
    </source>
</evidence>
<comment type="subcellular location">
    <subcellularLocation>
        <location evidence="1">Secreted</location>
        <location evidence="1">Cell wall</location>
    </subcellularLocation>
</comment>
<dbReference type="InterPro" id="IPR054508">
    <property type="entry name" value="PIR1-like_C"/>
</dbReference>
<dbReference type="GO" id="GO:0031505">
    <property type="term" value="P:fungal-type cell wall organization"/>
    <property type="evidence" value="ECO:0007669"/>
    <property type="project" value="TreeGrafter"/>
</dbReference>